<dbReference type="STRING" id="1504633.A0A2T7DX67"/>
<feature type="transmembrane region" description="Helical" evidence="2">
    <location>
        <begin position="280"/>
        <end position="301"/>
    </location>
</feature>
<evidence type="ECO:0000256" key="2">
    <source>
        <dbReference type="SAM" id="Phobius"/>
    </source>
</evidence>
<keyword evidence="2" id="KW-0472">Membrane</keyword>
<dbReference type="AlphaFoldDB" id="A0A2T7DX67"/>
<feature type="region of interest" description="Disordered" evidence="1">
    <location>
        <begin position="374"/>
        <end position="401"/>
    </location>
</feature>
<dbReference type="EMBL" id="CM009752">
    <property type="protein sequence ID" value="PUZ60174.1"/>
    <property type="molecule type" value="Genomic_DNA"/>
</dbReference>
<protein>
    <submittedName>
        <fullName evidence="3">Uncharacterized protein</fullName>
    </submittedName>
</protein>
<keyword evidence="2" id="KW-0812">Transmembrane</keyword>
<sequence length="401" mass="43763">MQEKLYSNEITVACQEMVKEHVDQVPLEPADTDVAFLVVHWEGQIWLHTYVVKHVEVEQRVWTKAAGILHFRQKRAPGLQRQAIGRGREQCQKAKDKESLELGAATAVVALAVLLGWLCLPQEAKHPGNVRFIVSLLLSFATFLSGNALMLLSLNLLGRLREDLVSGSQRAASKCTLLLVACAVLSVLTLLSVMVELLPGRVYRYIGLAVVVAVLPPAAGAHWYLRRRAGGGGVEAACAEDREELDAASKITSSVTNSAFGGLIGVLFSASKASSAVSRAAYVSIFLVFATSISGMLVMTVSKKVPEITNLRFRRFLVAAIKLANCVLLACWPRRPSPRPSWSWGNALLRRSRRWVSQLFSACCSSTASPAMVGAAAGTTTRGSRRTRRLGSRQWRTTRAR</sequence>
<reference evidence="3 4" key="1">
    <citation type="submission" date="2018-04" db="EMBL/GenBank/DDBJ databases">
        <title>WGS assembly of Panicum hallii var. hallii HAL2.</title>
        <authorList>
            <person name="Lovell J."/>
            <person name="Jenkins J."/>
            <person name="Lowry D."/>
            <person name="Mamidi S."/>
            <person name="Sreedasyam A."/>
            <person name="Weng X."/>
            <person name="Barry K."/>
            <person name="Bonette J."/>
            <person name="Campitelli B."/>
            <person name="Daum C."/>
            <person name="Gordon S."/>
            <person name="Gould B."/>
            <person name="Lipzen A."/>
            <person name="MacQueen A."/>
            <person name="Palacio-Mejia J."/>
            <person name="Plott C."/>
            <person name="Shakirov E."/>
            <person name="Shu S."/>
            <person name="Yoshinaga Y."/>
            <person name="Zane M."/>
            <person name="Rokhsar D."/>
            <person name="Grimwood J."/>
            <person name="Schmutz J."/>
            <person name="Juenger T."/>
        </authorList>
    </citation>
    <scope>NUCLEOTIDE SEQUENCE [LARGE SCALE GENOMIC DNA]</scope>
    <source>
        <strain evidence="4">cv. HAL2</strain>
    </source>
</reference>
<proteinExistence type="predicted"/>
<feature type="compositionally biased region" description="Basic residues" evidence="1">
    <location>
        <begin position="383"/>
        <end position="401"/>
    </location>
</feature>
<feature type="transmembrane region" description="Helical" evidence="2">
    <location>
        <begin position="205"/>
        <end position="225"/>
    </location>
</feature>
<accession>A0A2T7DX67</accession>
<dbReference type="Proteomes" id="UP000244336">
    <property type="component" value="Chromosome 4"/>
</dbReference>
<name>A0A2T7DX67_9POAL</name>
<feature type="transmembrane region" description="Helical" evidence="2">
    <location>
        <begin position="132"/>
        <end position="157"/>
    </location>
</feature>
<evidence type="ECO:0000256" key="1">
    <source>
        <dbReference type="SAM" id="MobiDB-lite"/>
    </source>
</evidence>
<gene>
    <name evidence="3" type="ORF">GQ55_4G102800</name>
</gene>
<evidence type="ECO:0000313" key="3">
    <source>
        <dbReference type="EMBL" id="PUZ60174.1"/>
    </source>
</evidence>
<feature type="transmembrane region" description="Helical" evidence="2">
    <location>
        <begin position="102"/>
        <end position="120"/>
    </location>
</feature>
<evidence type="ECO:0000313" key="4">
    <source>
        <dbReference type="Proteomes" id="UP000244336"/>
    </source>
</evidence>
<keyword evidence="4" id="KW-1185">Reference proteome</keyword>
<feature type="transmembrane region" description="Helical" evidence="2">
    <location>
        <begin position="177"/>
        <end position="198"/>
    </location>
</feature>
<organism evidence="3 4">
    <name type="scientific">Panicum hallii var. hallii</name>
    <dbReference type="NCBI Taxonomy" id="1504633"/>
    <lineage>
        <taxon>Eukaryota</taxon>
        <taxon>Viridiplantae</taxon>
        <taxon>Streptophyta</taxon>
        <taxon>Embryophyta</taxon>
        <taxon>Tracheophyta</taxon>
        <taxon>Spermatophyta</taxon>
        <taxon>Magnoliopsida</taxon>
        <taxon>Liliopsida</taxon>
        <taxon>Poales</taxon>
        <taxon>Poaceae</taxon>
        <taxon>PACMAD clade</taxon>
        <taxon>Panicoideae</taxon>
        <taxon>Panicodae</taxon>
        <taxon>Paniceae</taxon>
        <taxon>Panicinae</taxon>
        <taxon>Panicum</taxon>
        <taxon>Panicum sect. Panicum</taxon>
    </lineage>
</organism>
<dbReference type="Gramene" id="PUZ60174">
    <property type="protein sequence ID" value="PUZ60174"/>
    <property type="gene ID" value="GQ55_4G102800"/>
</dbReference>
<keyword evidence="2" id="KW-1133">Transmembrane helix</keyword>